<feature type="transmembrane region" description="Helical" evidence="7">
    <location>
        <begin position="52"/>
        <end position="76"/>
    </location>
</feature>
<dbReference type="InterPro" id="IPR000515">
    <property type="entry name" value="MetI-like"/>
</dbReference>
<comment type="similarity">
    <text evidence="7">Belongs to the binding-protein-dependent transport system permease family.</text>
</comment>
<dbReference type="CDD" id="cd06261">
    <property type="entry name" value="TM_PBP2"/>
    <property type="match status" value="1"/>
</dbReference>
<evidence type="ECO:0000256" key="7">
    <source>
        <dbReference type="RuleBase" id="RU363032"/>
    </source>
</evidence>
<dbReference type="PANTHER" id="PTHR30614:SF0">
    <property type="entry name" value="L-CYSTINE TRANSPORT SYSTEM PERMEASE PROTEIN TCYL"/>
    <property type="match status" value="1"/>
</dbReference>
<feature type="transmembrane region" description="Helical" evidence="7">
    <location>
        <begin position="99"/>
        <end position="118"/>
    </location>
</feature>
<keyword evidence="4" id="KW-0029">Amino-acid transport</keyword>
<evidence type="ECO:0000313" key="10">
    <source>
        <dbReference type="Proteomes" id="UP001429357"/>
    </source>
</evidence>
<evidence type="ECO:0000313" key="9">
    <source>
        <dbReference type="EMBL" id="MEO1780774.1"/>
    </source>
</evidence>
<keyword evidence="10" id="KW-1185">Reference proteome</keyword>
<sequence length="254" mass="28111">MNLSFIIETFWLALKGVPVTLAIMGVALALSFLPALLLALGRIHRVKGVTGFAVVYLAVIRATPPILLILFFYSLLPSMLNRLFGSWHLEIDVFKLNPIWYAFVIFSLLATGSLSEVFRSALLTVSGGQLEAGRALGMRDSTTYRRIIFPQALKSALPNLCNLAVNLVKGTSLVFVMTVQDITAIAKIQAAYGYHYVESYLVIFVIYLLLCGGIQLVFHLLEQRLTAQERKVAVDVDRSGYSETFSATTRLEES</sequence>
<dbReference type="RefSeq" id="WP_161869567.1">
    <property type="nucleotide sequence ID" value="NZ_JAQFAM010000004.1"/>
</dbReference>
<feature type="domain" description="ABC transmembrane type-1" evidence="8">
    <location>
        <begin position="17"/>
        <end position="218"/>
    </location>
</feature>
<keyword evidence="2 7" id="KW-0813">Transport</keyword>
<evidence type="ECO:0000256" key="6">
    <source>
        <dbReference type="ARBA" id="ARBA00023136"/>
    </source>
</evidence>
<comment type="subcellular location">
    <subcellularLocation>
        <location evidence="7">Cell membrane</location>
        <topology evidence="7">Multi-pass membrane protein</topology>
    </subcellularLocation>
    <subcellularLocation>
        <location evidence="1">Membrane</location>
        <topology evidence="1">Multi-pass membrane protein</topology>
    </subcellularLocation>
</comment>
<dbReference type="Proteomes" id="UP001429357">
    <property type="component" value="Unassembled WGS sequence"/>
</dbReference>
<dbReference type="SUPFAM" id="SSF161098">
    <property type="entry name" value="MetI-like"/>
    <property type="match status" value="1"/>
</dbReference>
<dbReference type="PROSITE" id="PS50928">
    <property type="entry name" value="ABC_TM1"/>
    <property type="match status" value="1"/>
</dbReference>
<reference evidence="10" key="1">
    <citation type="submission" date="2016-06" db="EMBL/GenBank/DDBJ databases">
        <title>Four novel species of enterococci isolated from chicken manure.</title>
        <authorList>
            <person name="Van Tyne D."/>
        </authorList>
    </citation>
    <scope>NUCLEOTIDE SEQUENCE [LARGE SCALE GENOMIC DNA]</scope>
    <source>
        <strain evidence="10">JM9A</strain>
    </source>
</reference>
<comment type="caution">
    <text evidence="9">The sequence shown here is derived from an EMBL/GenBank/DDBJ whole genome shotgun (WGS) entry which is preliminary data.</text>
</comment>
<evidence type="ECO:0000256" key="4">
    <source>
        <dbReference type="ARBA" id="ARBA00022970"/>
    </source>
</evidence>
<dbReference type="InterPro" id="IPR043429">
    <property type="entry name" value="ArtM/GltK/GlnP/TcyL/YhdX-like"/>
</dbReference>
<keyword evidence="6 7" id="KW-0472">Membrane</keyword>
<evidence type="ECO:0000256" key="2">
    <source>
        <dbReference type="ARBA" id="ARBA00022448"/>
    </source>
</evidence>
<dbReference type="EMBL" id="MAEI02000001">
    <property type="protein sequence ID" value="MEO1780774.1"/>
    <property type="molecule type" value="Genomic_DNA"/>
</dbReference>
<organism evidence="9 10">
    <name type="scientific">Enterococcus diestrammenae</name>
    <dbReference type="NCBI Taxonomy" id="1155073"/>
    <lineage>
        <taxon>Bacteria</taxon>
        <taxon>Bacillati</taxon>
        <taxon>Bacillota</taxon>
        <taxon>Bacilli</taxon>
        <taxon>Lactobacillales</taxon>
        <taxon>Enterococcaceae</taxon>
        <taxon>Enterococcus</taxon>
    </lineage>
</organism>
<dbReference type="Gene3D" id="1.10.3720.10">
    <property type="entry name" value="MetI-like"/>
    <property type="match status" value="1"/>
</dbReference>
<evidence type="ECO:0000256" key="3">
    <source>
        <dbReference type="ARBA" id="ARBA00022692"/>
    </source>
</evidence>
<dbReference type="Pfam" id="PF00528">
    <property type="entry name" value="BPD_transp_1"/>
    <property type="match status" value="1"/>
</dbReference>
<evidence type="ECO:0000256" key="1">
    <source>
        <dbReference type="ARBA" id="ARBA00004141"/>
    </source>
</evidence>
<evidence type="ECO:0000256" key="5">
    <source>
        <dbReference type="ARBA" id="ARBA00022989"/>
    </source>
</evidence>
<dbReference type="PANTHER" id="PTHR30614">
    <property type="entry name" value="MEMBRANE COMPONENT OF AMINO ACID ABC TRANSPORTER"/>
    <property type="match status" value="1"/>
</dbReference>
<accession>A0ABV0EYB3</accession>
<gene>
    <name evidence="9" type="ORF">BAU18_000325</name>
</gene>
<name>A0ABV0EYB3_9ENTE</name>
<feature type="transmembrane region" description="Helical" evidence="7">
    <location>
        <begin position="200"/>
        <end position="221"/>
    </location>
</feature>
<reference evidence="9 10" key="2">
    <citation type="submission" date="2024-02" db="EMBL/GenBank/DDBJ databases">
        <title>The Genome Sequence of Enterococcus diestrammenae JM9A.</title>
        <authorList>
            <person name="Earl A."/>
            <person name="Manson A."/>
            <person name="Gilmore M."/>
            <person name="Sanders J."/>
            <person name="Shea T."/>
            <person name="Howe W."/>
            <person name="Livny J."/>
            <person name="Cuomo C."/>
            <person name="Neafsey D."/>
            <person name="Birren B."/>
        </authorList>
    </citation>
    <scope>NUCLEOTIDE SEQUENCE [LARGE SCALE GENOMIC DNA]</scope>
    <source>
        <strain evidence="9 10">JM9A</strain>
    </source>
</reference>
<feature type="transmembrane region" description="Helical" evidence="7">
    <location>
        <begin position="20"/>
        <end position="40"/>
    </location>
</feature>
<feature type="transmembrane region" description="Helical" evidence="7">
    <location>
        <begin position="173"/>
        <end position="194"/>
    </location>
</feature>
<proteinExistence type="inferred from homology"/>
<dbReference type="InterPro" id="IPR035906">
    <property type="entry name" value="MetI-like_sf"/>
</dbReference>
<keyword evidence="5 7" id="KW-1133">Transmembrane helix</keyword>
<evidence type="ECO:0000259" key="8">
    <source>
        <dbReference type="PROSITE" id="PS50928"/>
    </source>
</evidence>
<keyword evidence="3 7" id="KW-0812">Transmembrane</keyword>
<protein>
    <submittedName>
        <fullName evidence="9">L-cystine transport system permease</fullName>
    </submittedName>
</protein>